<dbReference type="RefSeq" id="XP_066912975.1">
    <property type="nucleotide sequence ID" value="XM_067056874.1"/>
</dbReference>
<accession>A0A7M5UPU0</accession>
<proteinExistence type="predicted"/>
<evidence type="ECO:0008006" key="5">
    <source>
        <dbReference type="Google" id="ProtNLM"/>
    </source>
</evidence>
<organism evidence="3 4">
    <name type="scientific">Clytia hemisphaerica</name>
    <dbReference type="NCBI Taxonomy" id="252671"/>
    <lineage>
        <taxon>Eukaryota</taxon>
        <taxon>Metazoa</taxon>
        <taxon>Cnidaria</taxon>
        <taxon>Hydrozoa</taxon>
        <taxon>Hydroidolina</taxon>
        <taxon>Leptothecata</taxon>
        <taxon>Obeliida</taxon>
        <taxon>Clytiidae</taxon>
        <taxon>Clytia</taxon>
    </lineage>
</organism>
<dbReference type="AlphaFoldDB" id="A0A7M5UPU0"/>
<dbReference type="Proteomes" id="UP000594262">
    <property type="component" value="Unplaced"/>
</dbReference>
<evidence type="ECO:0000313" key="4">
    <source>
        <dbReference type="Proteomes" id="UP000594262"/>
    </source>
</evidence>
<dbReference type="EnsemblMetazoa" id="CLYHEMT000636.1">
    <property type="protein sequence ID" value="CLYHEMP000636.1"/>
    <property type="gene ID" value="CLYHEMG000636"/>
</dbReference>
<feature type="signal peptide" evidence="2">
    <location>
        <begin position="1"/>
        <end position="17"/>
    </location>
</feature>
<keyword evidence="2" id="KW-0732">Signal</keyword>
<evidence type="ECO:0000256" key="2">
    <source>
        <dbReference type="SAM" id="SignalP"/>
    </source>
</evidence>
<sequence length="332" mass="37295">MFLHVALMLILSTGCFAENSTLSDDVAQTRQNSTWYGDFNQTKPIEIQHLNGTSANISIASKASSKEQNVTINSLSKDETKTNSTNDIIKAFSNFTLTNSSLINETDNGVETVDNSSGDNVNLNGNPLNQTVAEYTGDNNLNETMEGVKQTISGEKVESESPESESAIFGNLMDQTDVVSIKNIHKLFKPLTRNQISSPYIYASEPKQGWKELHNPKSFRSKPTSFSNSQQQGEKNIMIQESQNKKPNYNKKKLTHKQRKNKSHQISYFQPTMKWLPLCCRDSLVAPFFTYNLHIIPPPCCRFNRHSIVLPHCCKYFEDPDDIAAKGDPESD</sequence>
<evidence type="ECO:0000256" key="1">
    <source>
        <dbReference type="SAM" id="MobiDB-lite"/>
    </source>
</evidence>
<name>A0A7M5UPU0_9CNID</name>
<feature type="compositionally biased region" description="Basic residues" evidence="1">
    <location>
        <begin position="248"/>
        <end position="263"/>
    </location>
</feature>
<keyword evidence="4" id="KW-1185">Reference proteome</keyword>
<protein>
    <recommendedName>
        <fullName evidence="5">Cnidarian restricted protein</fullName>
    </recommendedName>
</protein>
<evidence type="ECO:0000313" key="3">
    <source>
        <dbReference type="EnsemblMetazoa" id="CLYHEMP000636.1"/>
    </source>
</evidence>
<feature type="chain" id="PRO_5029716585" description="Cnidarian restricted protein" evidence="2">
    <location>
        <begin position="18"/>
        <end position="332"/>
    </location>
</feature>
<dbReference type="GeneID" id="136800252"/>
<feature type="compositionally biased region" description="Polar residues" evidence="1">
    <location>
        <begin position="221"/>
        <end position="247"/>
    </location>
</feature>
<feature type="region of interest" description="Disordered" evidence="1">
    <location>
        <begin position="212"/>
        <end position="263"/>
    </location>
</feature>
<reference evidence="3" key="1">
    <citation type="submission" date="2021-01" db="UniProtKB">
        <authorList>
            <consortium name="EnsemblMetazoa"/>
        </authorList>
    </citation>
    <scope>IDENTIFICATION</scope>
</reference>